<dbReference type="OrthoDB" id="20982at2759"/>
<feature type="compositionally biased region" description="Polar residues" evidence="1">
    <location>
        <begin position="101"/>
        <end position="110"/>
    </location>
</feature>
<dbReference type="GO" id="GO:0005634">
    <property type="term" value="C:nucleus"/>
    <property type="evidence" value="ECO:0007669"/>
    <property type="project" value="TreeGrafter"/>
</dbReference>
<dbReference type="InterPro" id="IPR040031">
    <property type="entry name" value="Codanin-1"/>
</dbReference>
<feature type="compositionally biased region" description="Polar residues" evidence="1">
    <location>
        <begin position="83"/>
        <end position="92"/>
    </location>
</feature>
<evidence type="ECO:0000313" key="4">
    <source>
        <dbReference type="Proteomes" id="UP000625711"/>
    </source>
</evidence>
<dbReference type="AlphaFoldDB" id="A0A834MBZ4"/>
<organism evidence="3 4">
    <name type="scientific">Rhynchophorus ferrugineus</name>
    <name type="common">Red palm weevil</name>
    <name type="synonym">Curculio ferrugineus</name>
    <dbReference type="NCBI Taxonomy" id="354439"/>
    <lineage>
        <taxon>Eukaryota</taxon>
        <taxon>Metazoa</taxon>
        <taxon>Ecdysozoa</taxon>
        <taxon>Arthropoda</taxon>
        <taxon>Hexapoda</taxon>
        <taxon>Insecta</taxon>
        <taxon>Pterygota</taxon>
        <taxon>Neoptera</taxon>
        <taxon>Endopterygota</taxon>
        <taxon>Coleoptera</taxon>
        <taxon>Polyphaga</taxon>
        <taxon>Cucujiformia</taxon>
        <taxon>Curculionidae</taxon>
        <taxon>Dryophthorinae</taxon>
        <taxon>Rhynchophorus</taxon>
    </lineage>
</organism>
<dbReference type="Pfam" id="PF15296">
    <property type="entry name" value="Codanin-1_C"/>
    <property type="match status" value="1"/>
</dbReference>
<keyword evidence="4" id="KW-1185">Reference proteome</keyword>
<accession>A0A834MBZ4</accession>
<evidence type="ECO:0000259" key="2">
    <source>
        <dbReference type="Pfam" id="PF15296"/>
    </source>
</evidence>
<name>A0A834MBZ4_RHYFE</name>
<comment type="caution">
    <text evidence="3">The sequence shown here is derived from an EMBL/GenBank/DDBJ whole genome shotgun (WGS) entry which is preliminary data.</text>
</comment>
<gene>
    <name evidence="3" type="ORF">GWI33_012983</name>
</gene>
<reference evidence="3" key="1">
    <citation type="submission" date="2020-08" db="EMBL/GenBank/DDBJ databases">
        <title>Genome sequencing and assembly of the red palm weevil Rhynchophorus ferrugineus.</title>
        <authorList>
            <person name="Dias G.B."/>
            <person name="Bergman C.M."/>
            <person name="Manee M."/>
        </authorList>
    </citation>
    <scope>NUCLEOTIDE SEQUENCE</scope>
    <source>
        <strain evidence="3">AA-2017</strain>
        <tissue evidence="3">Whole larva</tissue>
    </source>
</reference>
<dbReference type="GO" id="GO:0006325">
    <property type="term" value="P:chromatin organization"/>
    <property type="evidence" value="ECO:0007669"/>
    <property type="project" value="TreeGrafter"/>
</dbReference>
<sequence length="1190" mass="138108">MASVLLSKIIIGEISPITFVKWLQDITLEDDKDYEKIMKQNITCGDFVTYFINFLHEIPRDRNSDTSQSHNNDDRKKDIVQSEADSTHNISITEEKKHDNSLTNSTPKSNFNKTALETDYVSAISPLYQQKNSYSNGTRKSSDKFSLCLGDFLTNNSQNLKKKRVSTETLNKKKESRRIKPTSLCVQKCNNGFQSKENSFNFQANRSEVDVKTSIEQRNLLIEEKDKILLTCEGEKNIPSLIKRQNSIKEKVIPTLARVTHKKEIENLVIIYKFVLNSKFIINVTSEIYFMLSLLLTQHINSKKCYNLCQTDQSLGVDLLDKSDKNRSIYQAHINNFYLFESVHNIVYFAGKCLETQLQIIKYYDKSTLQLLGNNKYIQQLFPQFSKKILQIADNKVEKAYNEIITPIIPNNVCFNIDTDNKENFSNQQTFHAFRKQRDLFYEILRIWENNHLLAGWSYSTGLGGKIRSLFSLNTEPICYIHFARLFKNQLLTNCLKGPKEKGLSENNLTFLPSLPIDVNKLNQLTNRLVTRESSNGINSLPEFTGHQEFYRDFIVVASNHSFNKHLCDNLISEIVEINNATFWETDLEKEKDVDINTRKQYVSYIKNLRILAKFLGYIESMPYKSVALNLSAQVMDIQIKVRSRISPEFDVKGLLETAVSRKTLILIIPWLTKYLSMLDKVTLRLPYYSSLNQMLFEIYASVMFTNEINYNTAVIKFCLGWLFELPHFPDTQYFNFCLENRNYLPTVLKTNHISLDDLNIISQSVLYVCCPYLEEIKKALVTTALDDKVSIKYITPVTAIDSKIEATRKKMQHQLEEAFFNSHPLSVRKTVEFVSERVASVIVKHICYDMVVMAKLDMVQNFKGILLKEECKEKQDIMERKTTLKKQAITLAHNSLEQFMKLCDNEVSNITKVKITGSIENLLPLDTLTEMKEVCVDFSIKMCIERVRQWLATHVTYTVFLKDLEIELQKFICSKKTDKISPVLPLGGKSCNHDEKELSSVTIMERIKEFCCDLIENKNISPEDILKLLEQIHHSLTGRNDINDHMALTIHTSLFDLCLILVSRQSTIFNNEQTLNHFENIWKLQSPTQNTIFNNLFCPRNIRILQDSLDKDKSWKCYAKVVFYLLDKKFLDEKDLEYQCTSFYNRNWDEPTLVNFSNFLKLFLNHSGIDSVNSFAMLLEFLSDYCSDL</sequence>
<evidence type="ECO:0000256" key="1">
    <source>
        <dbReference type="SAM" id="MobiDB-lite"/>
    </source>
</evidence>
<feature type="compositionally biased region" description="Basic and acidic residues" evidence="1">
    <location>
        <begin position="71"/>
        <end position="80"/>
    </location>
</feature>
<evidence type="ECO:0000313" key="3">
    <source>
        <dbReference type="EMBL" id="KAF7274365.1"/>
    </source>
</evidence>
<feature type="region of interest" description="Disordered" evidence="1">
    <location>
        <begin position="62"/>
        <end position="110"/>
    </location>
</feature>
<dbReference type="PANTHER" id="PTHR28678:SF1">
    <property type="entry name" value="CODANIN-1"/>
    <property type="match status" value="1"/>
</dbReference>
<dbReference type="InterPro" id="IPR028171">
    <property type="entry name" value="Codanin-1_C"/>
</dbReference>
<dbReference type="Proteomes" id="UP000625711">
    <property type="component" value="Unassembled WGS sequence"/>
</dbReference>
<proteinExistence type="predicted"/>
<dbReference type="PANTHER" id="PTHR28678">
    <property type="entry name" value="CODANIN-1"/>
    <property type="match status" value="1"/>
</dbReference>
<dbReference type="EMBL" id="JAACXV010012883">
    <property type="protein sequence ID" value="KAF7274365.1"/>
    <property type="molecule type" value="Genomic_DNA"/>
</dbReference>
<feature type="domain" description="Codanin-1 C-terminal" evidence="2">
    <location>
        <begin position="757"/>
        <end position="863"/>
    </location>
</feature>
<protein>
    <recommendedName>
        <fullName evidence="2">Codanin-1 C-terminal domain-containing protein</fullName>
    </recommendedName>
</protein>